<gene>
    <name evidence="1" type="ORF">CR513_24718</name>
</gene>
<accession>A0A371GRA9</accession>
<evidence type="ECO:0000313" key="1">
    <source>
        <dbReference type="EMBL" id="RDX93074.1"/>
    </source>
</evidence>
<proteinExistence type="predicted"/>
<dbReference type="OrthoDB" id="1934635at2759"/>
<reference evidence="1" key="1">
    <citation type="submission" date="2018-05" db="EMBL/GenBank/DDBJ databases">
        <title>Draft genome of Mucuna pruriens seed.</title>
        <authorList>
            <person name="Nnadi N.E."/>
            <person name="Vos R."/>
            <person name="Hasami M.H."/>
            <person name="Devisetty U.K."/>
            <person name="Aguiy J.C."/>
        </authorList>
    </citation>
    <scope>NUCLEOTIDE SEQUENCE [LARGE SCALE GENOMIC DNA]</scope>
    <source>
        <strain evidence="1">JCA_2017</strain>
    </source>
</reference>
<comment type="caution">
    <text evidence="1">The sequence shown here is derived from an EMBL/GenBank/DDBJ whole genome shotgun (WGS) entry which is preliminary data.</text>
</comment>
<feature type="non-terminal residue" evidence="1">
    <location>
        <position position="1"/>
    </location>
</feature>
<protein>
    <submittedName>
        <fullName evidence="1">Uncharacterized protein</fullName>
    </submittedName>
</protein>
<sequence>MARGRLKKIQEEVQHELATLKGQEKAQEGQFIKEDYEVLGSENLGKKWERQAKSGETFPQSLVQKDTQSVNAKVEALSKGKEERLKVASMHASEGSFEEGNCSEVSRSSQSSLGERCERQVRVERNRREEMRERHDRIEEPRKEELDISKCKIPPFLGNFKCMVYVDWGLKVEQILGYFNLHGRMVVRLVTLEFGDYALVWWT</sequence>
<keyword evidence="2" id="KW-1185">Reference proteome</keyword>
<name>A0A371GRA9_MUCPR</name>
<organism evidence="1 2">
    <name type="scientific">Mucuna pruriens</name>
    <name type="common">Velvet bean</name>
    <name type="synonym">Dolichos pruriens</name>
    <dbReference type="NCBI Taxonomy" id="157652"/>
    <lineage>
        <taxon>Eukaryota</taxon>
        <taxon>Viridiplantae</taxon>
        <taxon>Streptophyta</taxon>
        <taxon>Embryophyta</taxon>
        <taxon>Tracheophyta</taxon>
        <taxon>Spermatophyta</taxon>
        <taxon>Magnoliopsida</taxon>
        <taxon>eudicotyledons</taxon>
        <taxon>Gunneridae</taxon>
        <taxon>Pentapetalae</taxon>
        <taxon>rosids</taxon>
        <taxon>fabids</taxon>
        <taxon>Fabales</taxon>
        <taxon>Fabaceae</taxon>
        <taxon>Papilionoideae</taxon>
        <taxon>50 kb inversion clade</taxon>
        <taxon>NPAAA clade</taxon>
        <taxon>indigoferoid/millettioid clade</taxon>
        <taxon>Phaseoleae</taxon>
        <taxon>Mucuna</taxon>
    </lineage>
</organism>
<dbReference type="AlphaFoldDB" id="A0A371GRA9"/>
<dbReference type="Proteomes" id="UP000257109">
    <property type="component" value="Unassembled WGS sequence"/>
</dbReference>
<dbReference type="EMBL" id="QJKJ01004706">
    <property type="protein sequence ID" value="RDX93074.1"/>
    <property type="molecule type" value="Genomic_DNA"/>
</dbReference>
<evidence type="ECO:0000313" key="2">
    <source>
        <dbReference type="Proteomes" id="UP000257109"/>
    </source>
</evidence>